<dbReference type="GO" id="GO:0006780">
    <property type="term" value="P:uroporphyrinogen III biosynthetic process"/>
    <property type="evidence" value="ECO:0007669"/>
    <property type="project" value="UniProtKB-UniRule"/>
</dbReference>
<dbReference type="InterPro" id="IPR003754">
    <property type="entry name" value="4pyrrol_synth_uPrphyn_synth"/>
</dbReference>
<dbReference type="GO" id="GO:0006782">
    <property type="term" value="P:protoporphyrinogen IX biosynthetic process"/>
    <property type="evidence" value="ECO:0007669"/>
    <property type="project" value="UniProtKB-UniRule"/>
</dbReference>
<evidence type="ECO:0000259" key="10">
    <source>
        <dbReference type="Pfam" id="PF02602"/>
    </source>
</evidence>
<dbReference type="Gene3D" id="3.40.50.10090">
    <property type="match status" value="2"/>
</dbReference>
<accession>A0AAJ1HBZ5</accession>
<dbReference type="CDD" id="cd06578">
    <property type="entry name" value="HemD"/>
    <property type="match status" value="1"/>
</dbReference>
<organism evidence="11 12">
    <name type="scientific">Streptococcus parasanguinis</name>
    <dbReference type="NCBI Taxonomy" id="1318"/>
    <lineage>
        <taxon>Bacteria</taxon>
        <taxon>Bacillati</taxon>
        <taxon>Bacillota</taxon>
        <taxon>Bacilli</taxon>
        <taxon>Lactobacillales</taxon>
        <taxon>Streptococcaceae</taxon>
        <taxon>Streptococcus</taxon>
    </lineage>
</organism>
<gene>
    <name evidence="11" type="ORF">PNV36_01930</name>
</gene>
<dbReference type="InterPro" id="IPR039793">
    <property type="entry name" value="UROS/Hem4"/>
</dbReference>
<dbReference type="InterPro" id="IPR036108">
    <property type="entry name" value="4pyrrol_syn_uPrphyn_synt_sf"/>
</dbReference>
<evidence type="ECO:0000256" key="7">
    <source>
        <dbReference type="ARBA" id="ARBA00040167"/>
    </source>
</evidence>
<evidence type="ECO:0000256" key="4">
    <source>
        <dbReference type="ARBA" id="ARBA00023239"/>
    </source>
</evidence>
<protein>
    <recommendedName>
        <fullName evidence="7 9">Uroporphyrinogen-III synthase</fullName>
        <ecNumber evidence="3 9">4.2.1.75</ecNumber>
    </recommendedName>
</protein>
<feature type="domain" description="Tetrapyrrole biosynthesis uroporphyrinogen III synthase" evidence="10">
    <location>
        <begin position="17"/>
        <end position="229"/>
    </location>
</feature>
<dbReference type="AlphaFoldDB" id="A0AAJ1HBZ5"/>
<evidence type="ECO:0000256" key="2">
    <source>
        <dbReference type="ARBA" id="ARBA00008133"/>
    </source>
</evidence>
<proteinExistence type="inferred from homology"/>
<comment type="similarity">
    <text evidence="2 9">Belongs to the uroporphyrinogen-III synthase family.</text>
</comment>
<comment type="catalytic activity">
    <reaction evidence="8 9">
        <text>hydroxymethylbilane = uroporphyrinogen III + H2O</text>
        <dbReference type="Rhea" id="RHEA:18965"/>
        <dbReference type="ChEBI" id="CHEBI:15377"/>
        <dbReference type="ChEBI" id="CHEBI:57308"/>
        <dbReference type="ChEBI" id="CHEBI:57845"/>
        <dbReference type="EC" id="4.2.1.75"/>
    </reaction>
</comment>
<evidence type="ECO:0000313" key="12">
    <source>
        <dbReference type="Proteomes" id="UP001212685"/>
    </source>
</evidence>
<comment type="caution">
    <text evidence="11">The sequence shown here is derived from an EMBL/GenBank/DDBJ whole genome shotgun (WGS) entry which is preliminary data.</text>
</comment>
<comment type="function">
    <text evidence="6 9">Catalyzes cyclization of the linear tetrapyrrole, hydroxymethylbilane, to the macrocyclic uroporphyrinogen III.</text>
</comment>
<evidence type="ECO:0000256" key="1">
    <source>
        <dbReference type="ARBA" id="ARBA00004772"/>
    </source>
</evidence>
<evidence type="ECO:0000256" key="9">
    <source>
        <dbReference type="RuleBase" id="RU366031"/>
    </source>
</evidence>
<dbReference type="EMBL" id="JAQMJV010000001">
    <property type="protein sequence ID" value="MDB8619162.1"/>
    <property type="molecule type" value="Genomic_DNA"/>
</dbReference>
<evidence type="ECO:0000313" key="11">
    <source>
        <dbReference type="EMBL" id="MDB8619162.1"/>
    </source>
</evidence>
<evidence type="ECO:0000256" key="3">
    <source>
        <dbReference type="ARBA" id="ARBA00013109"/>
    </source>
</evidence>
<dbReference type="GO" id="GO:0004852">
    <property type="term" value="F:uroporphyrinogen-III synthase activity"/>
    <property type="evidence" value="ECO:0007669"/>
    <property type="project" value="UniProtKB-UniRule"/>
</dbReference>
<evidence type="ECO:0000256" key="8">
    <source>
        <dbReference type="ARBA" id="ARBA00048617"/>
    </source>
</evidence>
<dbReference type="RefSeq" id="WP_195327107.1">
    <property type="nucleotide sequence ID" value="NZ_JADNEU010000004.1"/>
</dbReference>
<dbReference type="PANTHER" id="PTHR38042:SF1">
    <property type="entry name" value="UROPORPHYRINOGEN-III SYNTHASE, CHLOROPLASTIC"/>
    <property type="match status" value="1"/>
</dbReference>
<dbReference type="Proteomes" id="UP001212685">
    <property type="component" value="Unassembled WGS sequence"/>
</dbReference>
<evidence type="ECO:0000256" key="5">
    <source>
        <dbReference type="ARBA" id="ARBA00023244"/>
    </source>
</evidence>
<dbReference type="SUPFAM" id="SSF69618">
    <property type="entry name" value="HemD-like"/>
    <property type="match status" value="1"/>
</dbReference>
<keyword evidence="4 9" id="KW-0456">Lyase</keyword>
<dbReference type="PANTHER" id="PTHR38042">
    <property type="entry name" value="UROPORPHYRINOGEN-III SYNTHASE, CHLOROPLASTIC"/>
    <property type="match status" value="1"/>
</dbReference>
<evidence type="ECO:0000256" key="6">
    <source>
        <dbReference type="ARBA" id="ARBA00037589"/>
    </source>
</evidence>
<name>A0AAJ1HBZ5_STRPA</name>
<dbReference type="EC" id="4.2.1.75" evidence="3 9"/>
<sequence>MVGSLIIFTREQEPSVELQTLLDQNQVRWLHAPLICTQGNPLPLIFEEKLAKADWVFFTSANTVQLFLPYLRPDLKIASIGSQTSKLLREHQLDVTFESSSQYGVDFIKEWASQYGDQQNILFPHSDLANPTYPNMLQELGHDVYAWPLYQTVANQEGVAKIRGILSLEEKCVWTFASPSAWDVFYQEGLSLPKHHQIGVIGETTAKAVLDCGASVNYMPSSPSMLQLVEVIIKEIQDHEF</sequence>
<dbReference type="Pfam" id="PF02602">
    <property type="entry name" value="HEM4"/>
    <property type="match status" value="1"/>
</dbReference>
<comment type="pathway">
    <text evidence="1 9">Porphyrin-containing compound metabolism; protoporphyrin-IX biosynthesis; coproporphyrinogen-III from 5-aminolevulinate: step 3/4.</text>
</comment>
<keyword evidence="5 9" id="KW-0627">Porphyrin biosynthesis</keyword>
<reference evidence="11" key="1">
    <citation type="submission" date="2023-01" db="EMBL/GenBank/DDBJ databases">
        <title>Human gut microbiome strain richness.</title>
        <authorList>
            <person name="Chen-Liaw A."/>
        </authorList>
    </citation>
    <scope>NUCLEOTIDE SEQUENCE</scope>
    <source>
        <strain evidence="11">1001262st2_G8_1001262B_160229</strain>
    </source>
</reference>